<proteinExistence type="predicted"/>
<dbReference type="Pfam" id="PF12937">
    <property type="entry name" value="F-box-like"/>
    <property type="match status" value="1"/>
</dbReference>
<gene>
    <name evidence="2" type="ORF">ODALV1_LOCUS11144</name>
</gene>
<dbReference type="SUPFAM" id="SSF52047">
    <property type="entry name" value="RNI-like"/>
    <property type="match status" value="1"/>
</dbReference>
<dbReference type="InterPro" id="IPR036047">
    <property type="entry name" value="F-box-like_dom_sf"/>
</dbReference>
<evidence type="ECO:0000259" key="1">
    <source>
        <dbReference type="PROSITE" id="PS50181"/>
    </source>
</evidence>
<dbReference type="InterPro" id="IPR001810">
    <property type="entry name" value="F-box_dom"/>
</dbReference>
<dbReference type="CDD" id="cd09917">
    <property type="entry name" value="F-box_SF"/>
    <property type="match status" value="1"/>
</dbReference>
<accession>A0ABP1QGD1</accession>
<organism evidence="2 3">
    <name type="scientific">Orchesella dallaii</name>
    <dbReference type="NCBI Taxonomy" id="48710"/>
    <lineage>
        <taxon>Eukaryota</taxon>
        <taxon>Metazoa</taxon>
        <taxon>Ecdysozoa</taxon>
        <taxon>Arthropoda</taxon>
        <taxon>Hexapoda</taxon>
        <taxon>Collembola</taxon>
        <taxon>Entomobryomorpha</taxon>
        <taxon>Entomobryoidea</taxon>
        <taxon>Orchesellidae</taxon>
        <taxon>Orchesellinae</taxon>
        <taxon>Orchesella</taxon>
    </lineage>
</organism>
<dbReference type="Proteomes" id="UP001642540">
    <property type="component" value="Unassembled WGS sequence"/>
</dbReference>
<dbReference type="SUPFAM" id="SSF81383">
    <property type="entry name" value="F-box domain"/>
    <property type="match status" value="1"/>
</dbReference>
<dbReference type="Gene3D" id="3.80.10.10">
    <property type="entry name" value="Ribonuclease Inhibitor"/>
    <property type="match status" value="1"/>
</dbReference>
<dbReference type="EMBL" id="CAXLJM020000034">
    <property type="protein sequence ID" value="CAL8102446.1"/>
    <property type="molecule type" value="Genomic_DNA"/>
</dbReference>
<reference evidence="2 3" key="1">
    <citation type="submission" date="2024-08" db="EMBL/GenBank/DDBJ databases">
        <authorList>
            <person name="Cucini C."/>
            <person name="Frati F."/>
        </authorList>
    </citation>
    <scope>NUCLEOTIDE SEQUENCE [LARGE SCALE GENOMIC DNA]</scope>
</reference>
<sequence>MSNYLNDPERGSWSLLTSPNTNPYLPPEIWGQIFRFLSPRDLVSVADSCPEWSELLASEKKHALLKLVLPLLNVSPSDILTCREVSRGGKKMVDNLLQVFAEKRESFQFDHEESYRRRHFISKMQEIDRCSYNYLLKFGIEPPGEWSRRLLDRVGGSLGTNINPFLTRSIIIPLDVEGNEGPAIEKMLTLFGHHVWNLTACVKVDDDNGDPNGNHRVTPTKKFARLLRLVPNLKSLAISSGNWEPIETLSPDELPELKHLVSLNFNGWLNDSLEPVPYAFLLRYGRQLIELWDTCNNSLLQLEELTVEVLNELLPNLKKLRLRRTFGSALPKLMKVNWRLEELTLACFYGWTTKQIFDIISNFSQTLVQLQLKDDLHLLNLLKHVCYGGTDGHPCKTLPKLQVLLLDYAFDDVNKQDWFWNWVPMMFGHIKEIHFDKEYFTAPQNIEVNASKQIFLKLRKLDRILYWQGNRDGRKLGVHVRSDYALSF</sequence>
<dbReference type="PROSITE" id="PS50181">
    <property type="entry name" value="FBOX"/>
    <property type="match status" value="1"/>
</dbReference>
<keyword evidence="3" id="KW-1185">Reference proteome</keyword>
<dbReference type="Gene3D" id="1.20.1280.50">
    <property type="match status" value="1"/>
</dbReference>
<dbReference type="InterPro" id="IPR032675">
    <property type="entry name" value="LRR_dom_sf"/>
</dbReference>
<name>A0ABP1QGD1_9HEXA</name>
<protein>
    <recommendedName>
        <fullName evidence="1">F-box domain-containing protein</fullName>
    </recommendedName>
</protein>
<evidence type="ECO:0000313" key="2">
    <source>
        <dbReference type="EMBL" id="CAL8102446.1"/>
    </source>
</evidence>
<feature type="domain" description="F-box" evidence="1">
    <location>
        <begin position="19"/>
        <end position="67"/>
    </location>
</feature>
<evidence type="ECO:0000313" key="3">
    <source>
        <dbReference type="Proteomes" id="UP001642540"/>
    </source>
</evidence>
<comment type="caution">
    <text evidence="2">The sequence shown here is derived from an EMBL/GenBank/DDBJ whole genome shotgun (WGS) entry which is preliminary data.</text>
</comment>